<accession>A0AC61R408</accession>
<sequence length="299" mass="32138">MNRVRTAVGADMAYRRGIRGRGIGVAVLDTGISFHPDFNRRIVGFRDFLAGRRECYDDCSHGTHVCGILGGNGAASLGKYRGIAPECHFVGVKVLDRRGNGNKEEVLRGIDWVIQNRHAYGIRILNISVGTVRESASMDMQLINMVERAWDAGLVVVVAAGNMGPEPMSITVPGNSRKVITVGASDDCAHVRGSGIKPCYSGRGPTGECICKPDITAPGSMITSCNAVMRGNPGYYAVKSGTSMATPIVSGCIALLLSREPQLTNVQVKMRLRETAVDLGLPRYQQGWGQIHAGKLLRI</sequence>
<dbReference type="Proteomes" id="UP000307720">
    <property type="component" value="Unassembled WGS sequence"/>
</dbReference>
<dbReference type="EMBL" id="SRZB01000001">
    <property type="protein sequence ID" value="TGY00816.1"/>
    <property type="molecule type" value="Genomic_DNA"/>
</dbReference>
<name>A0AC61R408_9FIRM</name>
<keyword evidence="2" id="KW-1185">Reference proteome</keyword>
<evidence type="ECO:0000313" key="1">
    <source>
        <dbReference type="EMBL" id="TGY00816.1"/>
    </source>
</evidence>
<protein>
    <submittedName>
        <fullName evidence="1">Peptidase S8</fullName>
    </submittedName>
</protein>
<comment type="caution">
    <text evidence="1">The sequence shown here is derived from an EMBL/GenBank/DDBJ whole genome shotgun (WGS) entry which is preliminary data.</text>
</comment>
<evidence type="ECO:0000313" key="2">
    <source>
        <dbReference type="Proteomes" id="UP000307720"/>
    </source>
</evidence>
<gene>
    <name evidence="1" type="ORF">E5357_01190</name>
</gene>
<organism evidence="1 2">
    <name type="scientific">Hominisplanchenecus murintestinalis</name>
    <dbReference type="NCBI Taxonomy" id="2941517"/>
    <lineage>
        <taxon>Bacteria</taxon>
        <taxon>Bacillati</taxon>
        <taxon>Bacillota</taxon>
        <taxon>Clostridia</taxon>
        <taxon>Lachnospirales</taxon>
        <taxon>Lachnospiraceae</taxon>
        <taxon>Hominisplanchenecus</taxon>
    </lineage>
</organism>
<reference evidence="1" key="1">
    <citation type="submission" date="2019-04" db="EMBL/GenBank/DDBJ databases">
        <title>Microbes associate with the intestines of laboratory mice.</title>
        <authorList>
            <person name="Navarre W."/>
            <person name="Wong E."/>
            <person name="Huang K."/>
            <person name="Tropini C."/>
            <person name="Ng K."/>
            <person name="Yu B."/>
        </authorList>
    </citation>
    <scope>NUCLEOTIDE SEQUENCE</scope>
    <source>
        <strain evidence="1">NM72_1-8</strain>
    </source>
</reference>
<proteinExistence type="predicted"/>